<organism evidence="2 3">
    <name type="scientific">Candidatus Nitrosocosmicus franklandianus</name>
    <dbReference type="NCBI Taxonomy" id="1798806"/>
    <lineage>
        <taxon>Archaea</taxon>
        <taxon>Nitrososphaerota</taxon>
        <taxon>Nitrososphaeria</taxon>
        <taxon>Nitrososphaerales</taxon>
        <taxon>Nitrososphaeraceae</taxon>
        <taxon>Candidatus Nitrosocosmicus</taxon>
    </lineage>
</organism>
<gene>
    <name evidence="2" type="ORF">NFRAN_2640</name>
</gene>
<reference evidence="2 3" key="1">
    <citation type="submission" date="2019-02" db="EMBL/GenBank/DDBJ databases">
        <authorList>
            <person name="Lehtovirta-Morley E L."/>
        </authorList>
    </citation>
    <scope>NUCLEOTIDE SEQUENCE [LARGE SCALE GENOMIC DNA]</scope>
    <source>
        <strain evidence="2">NFRAN1</strain>
    </source>
</reference>
<dbReference type="GeneID" id="39421790"/>
<dbReference type="Proteomes" id="UP000294299">
    <property type="component" value="Chromosome NFRAN"/>
</dbReference>
<dbReference type="KEGG" id="nfn:NFRAN_2640"/>
<dbReference type="InterPro" id="IPR010895">
    <property type="entry name" value="CHRD"/>
</dbReference>
<dbReference type="RefSeq" id="WP_197731182.1">
    <property type="nucleotide sequence ID" value="NZ_LR216287.1"/>
</dbReference>
<evidence type="ECO:0000259" key="1">
    <source>
        <dbReference type="PROSITE" id="PS50933"/>
    </source>
</evidence>
<accession>A0A484IB20</accession>
<dbReference type="SMART" id="SM00754">
    <property type="entry name" value="CHRD"/>
    <property type="match status" value="1"/>
</dbReference>
<dbReference type="Pfam" id="PF07452">
    <property type="entry name" value="CHRD"/>
    <property type="match status" value="1"/>
</dbReference>
<protein>
    <submittedName>
        <fullName evidence="2">CHRD domain protein</fullName>
    </submittedName>
</protein>
<feature type="domain" description="CHRD" evidence="1">
    <location>
        <begin position="34"/>
        <end position="167"/>
    </location>
</feature>
<proteinExistence type="predicted"/>
<sequence>MRTKNITDLFLAMGLVLGGVFVLSSITDVATVFANHEFSANLTGQEEVPPVDTQATAEAIFVPIAPANETIDYFLNSTNLSGVTQGHIHSGEKGVNGPIVVTLFSYNTTQDAVSENGTITADNLEGPLQGKTVADLISAMKNSSTYVNFHTEQNPEGEIRGQLNTTS</sequence>
<dbReference type="PROSITE" id="PS50933">
    <property type="entry name" value="CHRD"/>
    <property type="match status" value="1"/>
</dbReference>
<keyword evidence="3" id="KW-1185">Reference proteome</keyword>
<evidence type="ECO:0000313" key="3">
    <source>
        <dbReference type="Proteomes" id="UP000294299"/>
    </source>
</evidence>
<dbReference type="AlphaFoldDB" id="A0A484IB20"/>
<name>A0A484IB20_9ARCH</name>
<evidence type="ECO:0000313" key="2">
    <source>
        <dbReference type="EMBL" id="VFJ14962.1"/>
    </source>
</evidence>
<dbReference type="EMBL" id="LR216287">
    <property type="protein sequence ID" value="VFJ14962.1"/>
    <property type="molecule type" value="Genomic_DNA"/>
</dbReference>
<dbReference type="OrthoDB" id="187906at2157"/>